<proteinExistence type="predicted"/>
<dbReference type="VEuPathDB" id="FungiDB:CH63R_07629"/>
<dbReference type="AlphaFoldDB" id="H1VGG6"/>
<organism evidence="1 2">
    <name type="scientific">Colletotrichum higginsianum (strain IMI 349063)</name>
    <name type="common">Crucifer anthracnose fungus</name>
    <dbReference type="NCBI Taxonomy" id="759273"/>
    <lineage>
        <taxon>Eukaryota</taxon>
        <taxon>Fungi</taxon>
        <taxon>Dikarya</taxon>
        <taxon>Ascomycota</taxon>
        <taxon>Pezizomycotina</taxon>
        <taxon>Sordariomycetes</taxon>
        <taxon>Hypocreomycetidae</taxon>
        <taxon>Glomerellales</taxon>
        <taxon>Glomerellaceae</taxon>
        <taxon>Colletotrichum</taxon>
        <taxon>Colletotrichum destructivum species complex</taxon>
    </lineage>
</organism>
<gene>
    <name evidence="1" type="ORF">CH063_10186</name>
</gene>
<dbReference type="Proteomes" id="UP000007174">
    <property type="component" value="Unassembled WGS sequence"/>
</dbReference>
<name>H1VGG6_COLHI</name>
<dbReference type="EMBL" id="CACQ02003430">
    <property type="protein sequence ID" value="CCF39319.1"/>
    <property type="molecule type" value="Genomic_DNA"/>
</dbReference>
<accession>H1VGG6</accession>
<protein>
    <submittedName>
        <fullName evidence="1">Uncharacterized protein</fullName>
    </submittedName>
</protein>
<evidence type="ECO:0000313" key="2">
    <source>
        <dbReference type="Proteomes" id="UP000007174"/>
    </source>
</evidence>
<reference evidence="2" key="1">
    <citation type="journal article" date="2012" name="Nat. Genet.">
        <title>Lifestyle transitions in plant pathogenic Colletotrichum fungi deciphered by genome and transcriptome analyses.</title>
        <authorList>
            <person name="O'Connell R.J."/>
            <person name="Thon M.R."/>
            <person name="Hacquard S."/>
            <person name="Amyotte S.G."/>
            <person name="Kleemann J."/>
            <person name="Torres M.F."/>
            <person name="Damm U."/>
            <person name="Buiate E.A."/>
            <person name="Epstein L."/>
            <person name="Alkan N."/>
            <person name="Altmueller J."/>
            <person name="Alvarado-Balderrama L."/>
            <person name="Bauser C.A."/>
            <person name="Becker C."/>
            <person name="Birren B.W."/>
            <person name="Chen Z."/>
            <person name="Choi J."/>
            <person name="Crouch J.A."/>
            <person name="Duvick J.P."/>
            <person name="Farman M.A."/>
            <person name="Gan P."/>
            <person name="Heiman D."/>
            <person name="Henrissat B."/>
            <person name="Howard R.J."/>
            <person name="Kabbage M."/>
            <person name="Koch C."/>
            <person name="Kracher B."/>
            <person name="Kubo Y."/>
            <person name="Law A.D."/>
            <person name="Lebrun M.-H."/>
            <person name="Lee Y.-H."/>
            <person name="Miyara I."/>
            <person name="Moore N."/>
            <person name="Neumann U."/>
            <person name="Nordstroem K."/>
            <person name="Panaccione D.G."/>
            <person name="Panstruga R."/>
            <person name="Place M."/>
            <person name="Proctor R.H."/>
            <person name="Prusky D."/>
            <person name="Rech G."/>
            <person name="Reinhardt R."/>
            <person name="Rollins J.A."/>
            <person name="Rounsley S."/>
            <person name="Schardl C.L."/>
            <person name="Schwartz D.C."/>
            <person name="Shenoy N."/>
            <person name="Shirasu K."/>
            <person name="Sikhakolli U.R."/>
            <person name="Stueber K."/>
            <person name="Sukno S.A."/>
            <person name="Sweigard J.A."/>
            <person name="Takano Y."/>
            <person name="Takahara H."/>
            <person name="Trail F."/>
            <person name="van der Does H.C."/>
            <person name="Voll L.M."/>
            <person name="Will I."/>
            <person name="Young S."/>
            <person name="Zeng Q."/>
            <person name="Zhang J."/>
            <person name="Zhou S."/>
            <person name="Dickman M.B."/>
            <person name="Schulze-Lefert P."/>
            <person name="Ver Loren van Themaat E."/>
            <person name="Ma L.-J."/>
            <person name="Vaillancourt L.J."/>
        </authorList>
    </citation>
    <scope>NUCLEOTIDE SEQUENCE [LARGE SCALE GENOMIC DNA]</scope>
    <source>
        <strain evidence="2">IMI 349063</strain>
    </source>
</reference>
<dbReference type="STRING" id="759273.H1VGG6"/>
<dbReference type="HOGENOM" id="CLU_2037910_0_0_1"/>
<evidence type="ECO:0000313" key="1">
    <source>
        <dbReference type="EMBL" id="CCF39319.1"/>
    </source>
</evidence>
<sequence length="121" mass="13644">MDLDALLHDWRRERDLNRRRRPCALLAWLQDTWHDVGSYLNAQACILLFQKLFFRDVFLTTAFLVWVGRRAVVRNRWLFGVLASAGFADGEVGSKLLRAAAQSSSAFAVHLALASLSGIVV</sequence>